<gene>
    <name evidence="1" type="ORF">GQ55_5G105200</name>
</gene>
<dbReference type="AlphaFoldDB" id="A0A2T7DEX0"/>
<protein>
    <submittedName>
        <fullName evidence="1">Uncharacterized protein</fullName>
    </submittedName>
</protein>
<dbReference type="EMBL" id="CM009753">
    <property type="protein sequence ID" value="PUZ54129.1"/>
    <property type="molecule type" value="Genomic_DNA"/>
</dbReference>
<reference evidence="1 2" key="1">
    <citation type="submission" date="2018-04" db="EMBL/GenBank/DDBJ databases">
        <title>WGS assembly of Panicum hallii var. hallii HAL2.</title>
        <authorList>
            <person name="Lovell J."/>
            <person name="Jenkins J."/>
            <person name="Lowry D."/>
            <person name="Mamidi S."/>
            <person name="Sreedasyam A."/>
            <person name="Weng X."/>
            <person name="Barry K."/>
            <person name="Bonette J."/>
            <person name="Campitelli B."/>
            <person name="Daum C."/>
            <person name="Gordon S."/>
            <person name="Gould B."/>
            <person name="Lipzen A."/>
            <person name="MacQueen A."/>
            <person name="Palacio-Mejia J."/>
            <person name="Plott C."/>
            <person name="Shakirov E."/>
            <person name="Shu S."/>
            <person name="Yoshinaga Y."/>
            <person name="Zane M."/>
            <person name="Rokhsar D."/>
            <person name="Grimwood J."/>
            <person name="Schmutz J."/>
            <person name="Juenger T."/>
        </authorList>
    </citation>
    <scope>NUCLEOTIDE SEQUENCE [LARGE SCALE GENOMIC DNA]</scope>
    <source>
        <strain evidence="2">cv. HAL2</strain>
    </source>
</reference>
<evidence type="ECO:0000313" key="2">
    <source>
        <dbReference type="Proteomes" id="UP000244336"/>
    </source>
</evidence>
<dbReference type="Gramene" id="PUZ54129">
    <property type="protein sequence ID" value="PUZ54129"/>
    <property type="gene ID" value="GQ55_5G105200"/>
</dbReference>
<name>A0A2T7DEX0_9POAL</name>
<keyword evidence="2" id="KW-1185">Reference proteome</keyword>
<dbReference type="Proteomes" id="UP000244336">
    <property type="component" value="Chromosome 5"/>
</dbReference>
<evidence type="ECO:0000313" key="1">
    <source>
        <dbReference type="EMBL" id="PUZ54129.1"/>
    </source>
</evidence>
<sequence>MVQVDRIRKINFLNKLAVLYEGKTWLQAIAFTCVILEQANMYLLLLIQRIPISSKQLTLVLCLLYLQYRFQSHVDNYYSTRQNISATIADFSNDDIVKFGQISTLT</sequence>
<proteinExistence type="predicted"/>
<accession>A0A2T7DEX0</accession>
<organism evidence="1 2">
    <name type="scientific">Panicum hallii var. hallii</name>
    <dbReference type="NCBI Taxonomy" id="1504633"/>
    <lineage>
        <taxon>Eukaryota</taxon>
        <taxon>Viridiplantae</taxon>
        <taxon>Streptophyta</taxon>
        <taxon>Embryophyta</taxon>
        <taxon>Tracheophyta</taxon>
        <taxon>Spermatophyta</taxon>
        <taxon>Magnoliopsida</taxon>
        <taxon>Liliopsida</taxon>
        <taxon>Poales</taxon>
        <taxon>Poaceae</taxon>
        <taxon>PACMAD clade</taxon>
        <taxon>Panicoideae</taxon>
        <taxon>Panicodae</taxon>
        <taxon>Paniceae</taxon>
        <taxon>Panicinae</taxon>
        <taxon>Panicum</taxon>
        <taxon>Panicum sect. Panicum</taxon>
    </lineage>
</organism>